<keyword evidence="4" id="KW-0460">Magnesium</keyword>
<dbReference type="FunCoup" id="A0A0G4EV59">
    <property type="interactions" value="55"/>
</dbReference>
<dbReference type="PANTHER" id="PTHR30523">
    <property type="entry name" value="PHOSPHOENOLPYRUVATE CARBOXYLASE"/>
    <property type="match status" value="1"/>
</dbReference>
<dbReference type="InterPro" id="IPR015813">
    <property type="entry name" value="Pyrv/PenolPyrv_kinase-like_dom"/>
</dbReference>
<keyword evidence="6" id="KW-0120">Carbon dioxide fixation</keyword>
<dbReference type="PROSITE" id="PS00393">
    <property type="entry name" value="PEPCASE_2"/>
    <property type="match status" value="1"/>
</dbReference>
<proteinExistence type="inferred from homology"/>
<dbReference type="SUPFAM" id="SSF51621">
    <property type="entry name" value="Phosphoenolpyruvate/pyruvate domain"/>
    <property type="match status" value="1"/>
</dbReference>
<gene>
    <name evidence="9" type="ORF">Vbra_13650</name>
</gene>
<protein>
    <recommendedName>
        <fullName evidence="3">phosphoenolpyruvate carboxylase</fullName>
        <ecNumber evidence="3">4.1.1.31</ecNumber>
    </recommendedName>
</protein>
<comment type="cofactor">
    <cofactor evidence="1">
        <name>Mg(2+)</name>
        <dbReference type="ChEBI" id="CHEBI:18420"/>
    </cofactor>
</comment>
<dbReference type="InterPro" id="IPR033129">
    <property type="entry name" value="PEPCASE_His_AS"/>
</dbReference>
<dbReference type="Proteomes" id="UP000041254">
    <property type="component" value="Unassembled WGS sequence"/>
</dbReference>
<dbReference type="GO" id="GO:0008964">
    <property type="term" value="F:phosphoenolpyruvate carboxylase activity"/>
    <property type="evidence" value="ECO:0007669"/>
    <property type="project" value="UniProtKB-EC"/>
</dbReference>
<reference evidence="9 10" key="1">
    <citation type="submission" date="2014-11" db="EMBL/GenBank/DDBJ databases">
        <authorList>
            <person name="Zhu J."/>
            <person name="Qi W."/>
            <person name="Song R."/>
        </authorList>
    </citation>
    <scope>NUCLEOTIDE SEQUENCE [LARGE SCALE GENOMIC DNA]</scope>
</reference>
<comment type="similarity">
    <text evidence="2">Belongs to the PEPCase type 1 family.</text>
</comment>
<dbReference type="GO" id="GO:0005829">
    <property type="term" value="C:cytosol"/>
    <property type="evidence" value="ECO:0007669"/>
    <property type="project" value="TreeGrafter"/>
</dbReference>
<evidence type="ECO:0000256" key="3">
    <source>
        <dbReference type="ARBA" id="ARBA00012305"/>
    </source>
</evidence>
<dbReference type="EC" id="4.1.1.31" evidence="3"/>
<dbReference type="InterPro" id="IPR022805">
    <property type="entry name" value="PEP_COase_bac/pln-type"/>
</dbReference>
<dbReference type="InParanoid" id="A0A0G4EV59"/>
<dbReference type="GO" id="GO:0006099">
    <property type="term" value="P:tricarboxylic acid cycle"/>
    <property type="evidence" value="ECO:0007669"/>
    <property type="project" value="InterPro"/>
</dbReference>
<organism evidence="9 10">
    <name type="scientific">Vitrella brassicaformis (strain CCMP3155)</name>
    <dbReference type="NCBI Taxonomy" id="1169540"/>
    <lineage>
        <taxon>Eukaryota</taxon>
        <taxon>Sar</taxon>
        <taxon>Alveolata</taxon>
        <taxon>Colpodellida</taxon>
        <taxon>Vitrellaceae</taxon>
        <taxon>Vitrella</taxon>
    </lineage>
</organism>
<evidence type="ECO:0000313" key="9">
    <source>
        <dbReference type="EMBL" id="CEM02501.1"/>
    </source>
</evidence>
<feature type="region of interest" description="Disordered" evidence="8">
    <location>
        <begin position="20"/>
        <end position="40"/>
    </location>
</feature>
<keyword evidence="5" id="KW-0456">Lyase</keyword>
<keyword evidence="10" id="KW-1185">Reference proteome</keyword>
<evidence type="ECO:0000313" key="10">
    <source>
        <dbReference type="Proteomes" id="UP000041254"/>
    </source>
</evidence>
<name>A0A0G4EV59_VITBC</name>
<dbReference type="PRINTS" id="PR00150">
    <property type="entry name" value="PEPCARBXLASE"/>
</dbReference>
<evidence type="ECO:0000256" key="6">
    <source>
        <dbReference type="ARBA" id="ARBA00023300"/>
    </source>
</evidence>
<feature type="compositionally biased region" description="Low complexity" evidence="8">
    <location>
        <begin position="20"/>
        <end position="32"/>
    </location>
</feature>
<dbReference type="GO" id="GO:0015977">
    <property type="term" value="P:carbon fixation"/>
    <property type="evidence" value="ECO:0007669"/>
    <property type="project" value="UniProtKB-KW"/>
</dbReference>
<dbReference type="Gene3D" id="1.20.1440.90">
    <property type="entry name" value="Phosphoenolpyruvate/pyruvate domain"/>
    <property type="match status" value="1"/>
</dbReference>
<evidence type="ECO:0000256" key="7">
    <source>
        <dbReference type="PROSITE-ProRule" id="PRU10112"/>
    </source>
</evidence>
<dbReference type="InterPro" id="IPR021135">
    <property type="entry name" value="PEP_COase"/>
</dbReference>
<evidence type="ECO:0000256" key="5">
    <source>
        <dbReference type="ARBA" id="ARBA00023239"/>
    </source>
</evidence>
<dbReference type="PhylomeDB" id="A0A0G4EV59"/>
<dbReference type="OrthoDB" id="1365747at2759"/>
<accession>A0A0G4EV59</accession>
<dbReference type="OMA" id="VFGWTQS"/>
<evidence type="ECO:0000256" key="4">
    <source>
        <dbReference type="ARBA" id="ARBA00022842"/>
    </source>
</evidence>
<dbReference type="EMBL" id="CDMY01000328">
    <property type="protein sequence ID" value="CEM02501.1"/>
    <property type="molecule type" value="Genomic_DNA"/>
</dbReference>
<dbReference type="NCBIfam" id="NF000584">
    <property type="entry name" value="PRK00009.1"/>
    <property type="match status" value="1"/>
</dbReference>
<dbReference type="PANTHER" id="PTHR30523:SF6">
    <property type="entry name" value="PHOSPHOENOLPYRUVATE CARBOXYLASE"/>
    <property type="match status" value="1"/>
</dbReference>
<dbReference type="AlphaFoldDB" id="A0A0G4EV59"/>
<feature type="active site" evidence="7">
    <location>
        <position position="658"/>
    </location>
</feature>
<evidence type="ECO:0000256" key="2">
    <source>
        <dbReference type="ARBA" id="ARBA00008346"/>
    </source>
</evidence>
<dbReference type="VEuPathDB" id="CryptoDB:Vbra_13650"/>
<sequence length="990" mass="113346">MSTGFQRQLSPLSKLNHTISPAYSTSSSSEIIPVPPPRAMSREMDGVEGTWKSRLGSWQADAVDHLASDLHHIEFITPLIEDIHEIKKQLMDVVGKYVDPQSFKAIMEVWRLSEDFNNSQKEEDFEKLGKFILTLSDKQLVCIASVFSHMCNLANYAEAAHRIRRRRAFDREHESHYYQAADQTIEGTFENLLKLGFTPEQIYKGLCEQTIEMVFTAHPTQAVRMSILRNLRRIADVIIKLDRPDITPFEWTECREMTKRALATLWRTDEVRRVKPSPSDEAQQIVNIVEDTLWEEMPRFLRIVDSHLQKIGQPPIPFTARPFLFSSWAGGDRDGNPFVTADVTMNVVLMNKVRACNLYLNEVEQLLHDVPLHYCDKELWHYLVNLPPLDGLGARNKKPSLRFKSFTSQVPEKEVYRHVLVHVRSRLMATRDYHEALLQGQPKNETLEKYVYKTTEEFVEPLLKVYESLEKCGDWFIARGRLTDLIRLALAFGLSLLKLDVRQESERHTEAMEEVGQYIGMGSYRSLPEEEKMQTLVNILESRRPLIPREWQCSDKVQEVLDTFQTCADIGRESLGAYIISMCHYPSDVLLVEVFQREYAGMGGMTQRVVPLLETIEALRSAPHILETLFTTSWYRKHLSDKHNNVQEVMIGYSDSGKDGGRVTSSWELFKAQEAVTSVAKAHNVTLRFFHGRGGSVGRGGGPQHVAILSQPSDTINGYLRVTVQGEVIQQAFGLKAMTDRTLEAYLTAVLKADLVSTRSVIRDEWRDLMEHISDVSMSKYRDVVYGHPRFVEYFRAATPEQELGRLNIGSRPAKRKQGGVETLRAIPWIFAWTQTRFHLPVWLGLGTALRDVFESGKGEMLKTMYKEWPFVKSFFDLISMVMAKANSRIAAQYDRVLVPEELKPLGEELRALLDECMEHVRKVTGEQEFLDNDKITQRAITVRKPWLTPMHMIEIETLKRIRNGDESAEINDALIVAIKAIASGIQNTG</sequence>
<evidence type="ECO:0000256" key="1">
    <source>
        <dbReference type="ARBA" id="ARBA00001946"/>
    </source>
</evidence>
<dbReference type="Pfam" id="PF00311">
    <property type="entry name" value="PEPcase"/>
    <property type="match status" value="1"/>
</dbReference>
<dbReference type="STRING" id="1169540.A0A0G4EV59"/>
<dbReference type="HAMAP" id="MF_00595">
    <property type="entry name" value="PEPcase_type1"/>
    <property type="match status" value="1"/>
</dbReference>
<evidence type="ECO:0000256" key="8">
    <source>
        <dbReference type="SAM" id="MobiDB-lite"/>
    </source>
</evidence>